<evidence type="ECO:0000313" key="2">
    <source>
        <dbReference type="Proteomes" id="UP000823749"/>
    </source>
</evidence>
<gene>
    <name evidence="1" type="ORF">RHGRI_017570</name>
</gene>
<proteinExistence type="predicted"/>
<name>A0AAV6JYB7_9ERIC</name>
<evidence type="ECO:0000313" key="1">
    <source>
        <dbReference type="EMBL" id="KAG5545142.1"/>
    </source>
</evidence>
<comment type="caution">
    <text evidence="1">The sequence shown here is derived from an EMBL/GenBank/DDBJ whole genome shotgun (WGS) entry which is preliminary data.</text>
</comment>
<evidence type="ECO:0008006" key="3">
    <source>
        <dbReference type="Google" id="ProtNLM"/>
    </source>
</evidence>
<reference evidence="1 2" key="1">
    <citation type="submission" date="2020-08" db="EMBL/GenBank/DDBJ databases">
        <title>Plant Genome Project.</title>
        <authorList>
            <person name="Zhang R.-G."/>
        </authorList>
    </citation>
    <scope>NUCLEOTIDE SEQUENCE [LARGE SCALE GENOMIC DNA]</scope>
    <source>
        <strain evidence="1">WSP0</strain>
        <tissue evidence="1">Leaf</tissue>
    </source>
</reference>
<sequence length="80" mass="9378">MLENCIFLLENCSFQSCKFKTIAAAGIWARMEILRRLRGMALDRYAVQEVVILSKLATHKAYQTWHQHNGAAGFFVWYYF</sequence>
<dbReference type="Proteomes" id="UP000823749">
    <property type="component" value="Chromosome 6"/>
</dbReference>
<dbReference type="EMBL" id="JACTNZ010000006">
    <property type="protein sequence ID" value="KAG5545142.1"/>
    <property type="molecule type" value="Genomic_DNA"/>
</dbReference>
<dbReference type="AlphaFoldDB" id="A0AAV6JYB7"/>
<protein>
    <recommendedName>
        <fullName evidence="3">Ribosomal protein S3</fullName>
    </recommendedName>
</protein>
<accession>A0AAV6JYB7</accession>
<organism evidence="1 2">
    <name type="scientific">Rhododendron griersonianum</name>
    <dbReference type="NCBI Taxonomy" id="479676"/>
    <lineage>
        <taxon>Eukaryota</taxon>
        <taxon>Viridiplantae</taxon>
        <taxon>Streptophyta</taxon>
        <taxon>Embryophyta</taxon>
        <taxon>Tracheophyta</taxon>
        <taxon>Spermatophyta</taxon>
        <taxon>Magnoliopsida</taxon>
        <taxon>eudicotyledons</taxon>
        <taxon>Gunneridae</taxon>
        <taxon>Pentapetalae</taxon>
        <taxon>asterids</taxon>
        <taxon>Ericales</taxon>
        <taxon>Ericaceae</taxon>
        <taxon>Ericoideae</taxon>
        <taxon>Rhodoreae</taxon>
        <taxon>Rhododendron</taxon>
    </lineage>
</organism>
<keyword evidence="2" id="KW-1185">Reference proteome</keyword>